<dbReference type="Gene3D" id="3.40.50.300">
    <property type="entry name" value="P-loop containing nucleotide triphosphate hydrolases"/>
    <property type="match status" value="1"/>
</dbReference>
<dbReference type="InterPro" id="IPR014555">
    <property type="entry name" value="RecF-like"/>
</dbReference>
<evidence type="ECO:0000313" key="3">
    <source>
        <dbReference type="Proteomes" id="UP000034050"/>
    </source>
</evidence>
<evidence type="ECO:0000259" key="1">
    <source>
        <dbReference type="Pfam" id="PF13304"/>
    </source>
</evidence>
<dbReference type="EMBL" id="LCFD01000005">
    <property type="protein sequence ID" value="KKS87000.1"/>
    <property type="molecule type" value="Genomic_DNA"/>
</dbReference>
<name>A0A0G1CML0_9BACT</name>
<feature type="domain" description="ATPase AAA-type core" evidence="1">
    <location>
        <begin position="26"/>
        <end position="329"/>
    </location>
</feature>
<sequence>MILEISIKNFKSIKDSSTKFPKFIGAIVGKNAVGKTNLIQAINFVRNLATGIDTNTALKKIALTPQEIYNYNESSSNIEIKVQIATEDENKYLLELTISPVNGEEGIQNLLIKSETLKSFDNNDIQTVVFKRNDSVLMDKDGNNIPLAVEQNKLALSLYQESNALKVKNTFSNIFVPDQDSVDFRESIVKSDEKGLASLIVRLRQSNPASFEQFQKIIKKLLPHFSSIVEIPSKQPTNSPDSENLFMVLLEEENLKGKLSMKSVSAGDLRTLYIIASAMYLKPNSSFIFEEIENGLHPKRLKDLLDHLTTISRKKDMQIIFTTHSSAVINLLSPSDVVYVEREIINGTQFHLLADSSHITQIDNALKEGISLTDYIFSRLQ</sequence>
<dbReference type="GO" id="GO:0005524">
    <property type="term" value="F:ATP binding"/>
    <property type="evidence" value="ECO:0007669"/>
    <property type="project" value="InterPro"/>
</dbReference>
<dbReference type="Pfam" id="PF13304">
    <property type="entry name" value="AAA_21"/>
    <property type="match status" value="1"/>
</dbReference>
<comment type="caution">
    <text evidence="2">The sequence shown here is derived from an EMBL/GenBank/DDBJ whole genome shotgun (WGS) entry which is preliminary data.</text>
</comment>
<dbReference type="PANTHER" id="PTHR43581">
    <property type="entry name" value="ATP/GTP PHOSPHATASE"/>
    <property type="match status" value="1"/>
</dbReference>
<proteinExistence type="predicted"/>
<dbReference type="InterPro" id="IPR051396">
    <property type="entry name" value="Bact_Antivir_Def_Nuclease"/>
</dbReference>
<dbReference type="GO" id="GO:0016887">
    <property type="term" value="F:ATP hydrolysis activity"/>
    <property type="evidence" value="ECO:0007669"/>
    <property type="project" value="InterPro"/>
</dbReference>
<dbReference type="InterPro" id="IPR027417">
    <property type="entry name" value="P-loop_NTPase"/>
</dbReference>
<dbReference type="InterPro" id="IPR003959">
    <property type="entry name" value="ATPase_AAA_core"/>
</dbReference>
<protein>
    <recommendedName>
        <fullName evidence="1">ATPase AAA-type core domain-containing protein</fullName>
    </recommendedName>
</protein>
<dbReference type="SUPFAM" id="SSF52540">
    <property type="entry name" value="P-loop containing nucleoside triphosphate hydrolases"/>
    <property type="match status" value="1"/>
</dbReference>
<evidence type="ECO:0000313" key="2">
    <source>
        <dbReference type="EMBL" id="KKS87000.1"/>
    </source>
</evidence>
<organism evidence="2 3">
    <name type="scientific">Candidatus Gottesmanbacteria bacterium GW2011_GWB1_43_11</name>
    <dbReference type="NCBI Taxonomy" id="1618446"/>
    <lineage>
        <taxon>Bacteria</taxon>
        <taxon>Candidatus Gottesmaniibacteriota</taxon>
    </lineage>
</organism>
<gene>
    <name evidence="2" type="ORF">UV61_C0005G0021</name>
</gene>
<reference evidence="2 3" key="1">
    <citation type="journal article" date="2015" name="Nature">
        <title>rRNA introns, odd ribosomes, and small enigmatic genomes across a large radiation of phyla.</title>
        <authorList>
            <person name="Brown C.T."/>
            <person name="Hug L.A."/>
            <person name="Thomas B.C."/>
            <person name="Sharon I."/>
            <person name="Castelle C.J."/>
            <person name="Singh A."/>
            <person name="Wilkins M.J."/>
            <person name="Williams K.H."/>
            <person name="Banfield J.F."/>
        </authorList>
    </citation>
    <scope>NUCLEOTIDE SEQUENCE [LARGE SCALE GENOMIC DNA]</scope>
</reference>
<dbReference type="PIRSF" id="PIRSF029347">
    <property type="entry name" value="RecF"/>
    <property type="match status" value="1"/>
</dbReference>
<dbReference type="Proteomes" id="UP000034050">
    <property type="component" value="Unassembled WGS sequence"/>
</dbReference>
<dbReference type="AlphaFoldDB" id="A0A0G1CML0"/>
<dbReference type="STRING" id="1618446.UV61_C0005G0021"/>
<accession>A0A0G1CML0</accession>
<dbReference type="PANTHER" id="PTHR43581:SF4">
    <property type="entry name" value="ATP_GTP PHOSPHATASE"/>
    <property type="match status" value="1"/>
</dbReference>